<protein>
    <submittedName>
        <fullName evidence="1">Uncharacterized protein</fullName>
    </submittedName>
</protein>
<name>A0ABT6SCL1_9ACTN</name>
<sequence length="198" mass="21861">MGDYYERIVDVEATLEEAGRLAERMVDWLVSEGVITRELSDDGVFSHPVTEGYVRGPNWARAVADSSNPDWLPRPVAVVVGRDYHVAGQGADEAQYAVCPRCQAKTVVINYPYEFERDDKVWQPFKDGIAAWKKTGEGSAPCPACGESAPITEWQWAPGFALGALAFDFWDWPELSDEFCTAFSEQLGHGIAQLGGKV</sequence>
<gene>
    <name evidence="1" type="ORF">QIS96_19140</name>
</gene>
<evidence type="ECO:0000313" key="2">
    <source>
        <dbReference type="Proteomes" id="UP001223978"/>
    </source>
</evidence>
<evidence type="ECO:0000313" key="1">
    <source>
        <dbReference type="EMBL" id="MDI3405925.1"/>
    </source>
</evidence>
<dbReference type="Proteomes" id="UP001223978">
    <property type="component" value="Unassembled WGS sequence"/>
</dbReference>
<organism evidence="1 2">
    <name type="scientific">Streptomyces cavernicola</name>
    <dbReference type="NCBI Taxonomy" id="3043613"/>
    <lineage>
        <taxon>Bacteria</taxon>
        <taxon>Bacillati</taxon>
        <taxon>Actinomycetota</taxon>
        <taxon>Actinomycetes</taxon>
        <taxon>Kitasatosporales</taxon>
        <taxon>Streptomycetaceae</taxon>
        <taxon>Streptomyces</taxon>
    </lineage>
</organism>
<accession>A0ABT6SCL1</accession>
<reference evidence="1 2" key="1">
    <citation type="submission" date="2023-05" db="EMBL/GenBank/DDBJ databases">
        <title>Draft genome sequence of Streptomyces sp. B-S-A6 isolated from a cave soil in Thailand.</title>
        <authorList>
            <person name="Chamroensaksri N."/>
            <person name="Muangham S."/>
        </authorList>
    </citation>
    <scope>NUCLEOTIDE SEQUENCE [LARGE SCALE GENOMIC DNA]</scope>
    <source>
        <strain evidence="1 2">B-S-A6</strain>
    </source>
</reference>
<comment type="caution">
    <text evidence="1">The sequence shown here is derived from an EMBL/GenBank/DDBJ whole genome shotgun (WGS) entry which is preliminary data.</text>
</comment>
<proteinExistence type="predicted"/>
<keyword evidence="2" id="KW-1185">Reference proteome</keyword>
<dbReference type="EMBL" id="JASCIQ010000019">
    <property type="protein sequence ID" value="MDI3405925.1"/>
    <property type="molecule type" value="Genomic_DNA"/>
</dbReference>
<dbReference type="RefSeq" id="WP_282543861.1">
    <property type="nucleotide sequence ID" value="NZ_JASCIQ010000019.1"/>
</dbReference>